<dbReference type="RefSeq" id="WP_169075884.1">
    <property type="nucleotide sequence ID" value="NZ_JABBXH010000004.1"/>
</dbReference>
<organism evidence="1 2">
    <name type="scientific">Thalassotalea algicola</name>
    <dbReference type="NCBI Taxonomy" id="2716224"/>
    <lineage>
        <taxon>Bacteria</taxon>
        <taxon>Pseudomonadati</taxon>
        <taxon>Pseudomonadota</taxon>
        <taxon>Gammaproteobacteria</taxon>
        <taxon>Alteromonadales</taxon>
        <taxon>Colwelliaceae</taxon>
        <taxon>Thalassotalea</taxon>
    </lineage>
</organism>
<evidence type="ECO:0000313" key="2">
    <source>
        <dbReference type="Proteomes" id="UP000568664"/>
    </source>
</evidence>
<protein>
    <submittedName>
        <fullName evidence="1">Uncharacterized protein</fullName>
    </submittedName>
</protein>
<dbReference type="Proteomes" id="UP000568664">
    <property type="component" value="Unassembled WGS sequence"/>
</dbReference>
<dbReference type="EMBL" id="JABBXH010000004">
    <property type="protein sequence ID" value="NMP32560.1"/>
    <property type="molecule type" value="Genomic_DNA"/>
</dbReference>
<dbReference type="AlphaFoldDB" id="A0A7Y0LG34"/>
<keyword evidence="2" id="KW-1185">Reference proteome</keyword>
<name>A0A7Y0LG34_9GAMM</name>
<comment type="caution">
    <text evidence="1">The sequence shown here is derived from an EMBL/GenBank/DDBJ whole genome shotgun (WGS) entry which is preliminary data.</text>
</comment>
<accession>A0A7Y0LG34</accession>
<proteinExistence type="predicted"/>
<evidence type="ECO:0000313" key="1">
    <source>
        <dbReference type="EMBL" id="NMP32560.1"/>
    </source>
</evidence>
<sequence length="110" mass="12408">MDMNFDHQLIDEGNKILSGKLTNNNYAHLRIFNDGLQLDLCVEPCAKFGKLLPSKPLGQIIKLGSIRDLKAKGLIVGEPYFRQGVEYKRFTISELGQSVFENYKNECSNG</sequence>
<gene>
    <name evidence="1" type="ORF">HII17_13420</name>
</gene>
<reference evidence="1 2" key="1">
    <citation type="submission" date="2020-04" db="EMBL/GenBank/DDBJ databases">
        <title>Thalassotalea sp. M1531, isolated from the surface of marine red alga.</title>
        <authorList>
            <person name="Pang L."/>
            <person name="Lu D.-C."/>
        </authorList>
    </citation>
    <scope>NUCLEOTIDE SEQUENCE [LARGE SCALE GENOMIC DNA]</scope>
    <source>
        <strain evidence="1 2">M1531</strain>
    </source>
</reference>